<evidence type="ECO:0000256" key="1">
    <source>
        <dbReference type="SAM" id="Phobius"/>
    </source>
</evidence>
<accession>A0A1M6GV40</accession>
<feature type="transmembrane region" description="Helical" evidence="1">
    <location>
        <begin position="420"/>
        <end position="439"/>
    </location>
</feature>
<sequence>MLRKKLSDKNKNFRLVVFIGLFLTGLIAVFFYAALTGNDNQVFTDVVMEFTSAQGSNKSAERNMFYIFSIIGVLIYTLCYIKIKENLVSKNEIKSSVYALTTLLVLIGINYLVHQKLSVLLLAGLLIYIVATLKDESLVINALSFYIISIYATCGLYRLYVSAGGNNDIKIIYPTILCMLITLVIVLISSDKKLLLKGILFSQALVPLLLLVFIANKYIENTGSVTTVSIPKRASFFIIVLILLFEIEAIIKIRKNLLSLDSLNSILTYGTCVSIMTFNRFSGSGSIAVFDFHHTYENVIGFSQIFQLGQKPFADYIPVSGMYSVLHGFVFWFFGHGLETYYYLSTNIYFLMIILIIVFLLRKQFAAEWVLLISILFVVEDYNRVALIVPAILLLTWPDLIAKKNLWLKAWLLSSYVHGLYYPVFGAAVCIAFLPLGIWQIYTYVKSGDLLVDIKTTKFWAWWIICFLPILAGTKLLLGTLKHMLAMGKQTIFADGVARFGQVAPDDFFPYISNMSVRVMIYLLLSYMVLITIVWISFALFLKCGDIKFGKNIKNPVAGYISITVAIMFLIAFSYTVVRFDHLELYSRNSGIVKAAFIVFLIIVYRYIPKGDKISIWLLAFSIALLSFASAEGFWKIDSDSKLSANYQVPADYIRVNDTSVHLGDCFIAPDGYEYINHFNDVTSIYDKNRSFLGIVENFGLFYFCDIKGDSVMEITNTIRGYGAAKETIDILKEKHSIVGRYVNSDSNYYLYHWLLTSGEYIWDDNARLFLPNEGMYSKEKVLELNKPTDISWGDLNLEKTPGSWGSSMESLKNIFSEVELGHQIKKLDCNYEVSFENEIDGDEADFIYLDFGDLTANYKYQLFFCDDEITQEPRGIFKYIYKRDYNPDTDVEVSWVDDLGRYQQISCNMDEGKLLIPLGARTGWLLNKHDGISISIYGDDSVISNINLNEIKFLKLREVN</sequence>
<keyword evidence="1" id="KW-0812">Transmembrane</keyword>
<feature type="transmembrane region" description="Helical" evidence="1">
    <location>
        <begin position="615"/>
        <end position="635"/>
    </location>
</feature>
<feature type="transmembrane region" description="Helical" evidence="1">
    <location>
        <begin position="117"/>
        <end position="133"/>
    </location>
</feature>
<feature type="transmembrane region" description="Helical" evidence="1">
    <location>
        <begin position="382"/>
        <end position="400"/>
    </location>
</feature>
<evidence type="ECO:0000313" key="3">
    <source>
        <dbReference type="Proteomes" id="UP000184185"/>
    </source>
</evidence>
<keyword evidence="1" id="KW-1133">Transmembrane helix</keyword>
<protein>
    <submittedName>
        <fullName evidence="2">Uncharacterized protein</fullName>
    </submittedName>
</protein>
<organism evidence="2 3">
    <name type="scientific">Pseudobutyrivibrio xylanivorans DSM 14809</name>
    <dbReference type="NCBI Taxonomy" id="1123012"/>
    <lineage>
        <taxon>Bacteria</taxon>
        <taxon>Bacillati</taxon>
        <taxon>Bacillota</taxon>
        <taxon>Clostridia</taxon>
        <taxon>Lachnospirales</taxon>
        <taxon>Lachnospiraceae</taxon>
        <taxon>Pseudobutyrivibrio</taxon>
    </lineage>
</organism>
<feature type="transmembrane region" description="Helical" evidence="1">
    <location>
        <begin position="64"/>
        <end position="83"/>
    </location>
</feature>
<feature type="transmembrane region" description="Helical" evidence="1">
    <location>
        <begin position="195"/>
        <end position="214"/>
    </location>
</feature>
<reference evidence="2 3" key="1">
    <citation type="submission" date="2016-11" db="EMBL/GenBank/DDBJ databases">
        <authorList>
            <person name="Jaros S."/>
            <person name="Januszkiewicz K."/>
            <person name="Wedrychowicz H."/>
        </authorList>
    </citation>
    <scope>NUCLEOTIDE SEQUENCE [LARGE SCALE GENOMIC DNA]</scope>
    <source>
        <strain evidence="2 3">DSM 14809</strain>
    </source>
</reference>
<feature type="transmembrane region" description="Helical" evidence="1">
    <location>
        <begin position="590"/>
        <end position="608"/>
    </location>
</feature>
<feature type="transmembrane region" description="Helical" evidence="1">
    <location>
        <begin position="313"/>
        <end position="334"/>
    </location>
</feature>
<dbReference type="EMBL" id="FQYQ01000011">
    <property type="protein sequence ID" value="SHJ13797.1"/>
    <property type="molecule type" value="Genomic_DNA"/>
</dbReference>
<feature type="transmembrane region" description="Helical" evidence="1">
    <location>
        <begin position="234"/>
        <end position="251"/>
    </location>
</feature>
<feature type="transmembrane region" description="Helical" evidence="1">
    <location>
        <begin position="138"/>
        <end position="159"/>
    </location>
</feature>
<feature type="transmembrane region" description="Helical" evidence="1">
    <location>
        <begin position="557"/>
        <end position="578"/>
    </location>
</feature>
<dbReference type="RefSeq" id="WP_072916546.1">
    <property type="nucleotide sequence ID" value="NZ_FQYQ01000011.1"/>
</dbReference>
<keyword evidence="3" id="KW-1185">Reference proteome</keyword>
<feature type="transmembrane region" description="Helical" evidence="1">
    <location>
        <begin position="12"/>
        <end position="35"/>
    </location>
</feature>
<feature type="transmembrane region" description="Helical" evidence="1">
    <location>
        <begin position="340"/>
        <end position="361"/>
    </location>
</feature>
<feature type="transmembrane region" description="Helical" evidence="1">
    <location>
        <begin position="459"/>
        <end position="478"/>
    </location>
</feature>
<keyword evidence="1" id="KW-0472">Membrane</keyword>
<dbReference type="Proteomes" id="UP000184185">
    <property type="component" value="Unassembled WGS sequence"/>
</dbReference>
<feature type="transmembrane region" description="Helical" evidence="1">
    <location>
        <begin position="171"/>
        <end position="188"/>
    </location>
</feature>
<feature type="transmembrane region" description="Helical" evidence="1">
    <location>
        <begin position="519"/>
        <end position="545"/>
    </location>
</feature>
<feature type="transmembrane region" description="Helical" evidence="1">
    <location>
        <begin position="95"/>
        <end position="111"/>
    </location>
</feature>
<evidence type="ECO:0000313" key="2">
    <source>
        <dbReference type="EMBL" id="SHJ13797.1"/>
    </source>
</evidence>
<gene>
    <name evidence="2" type="ORF">SAMN02745725_01833</name>
</gene>
<dbReference type="AlphaFoldDB" id="A0A1M6GV40"/>
<dbReference type="OrthoDB" id="2012622at2"/>
<name>A0A1M6GV40_PSEXY</name>
<proteinExistence type="predicted"/>